<organism evidence="1 2">
    <name type="scientific">Zalaria obscura</name>
    <dbReference type="NCBI Taxonomy" id="2024903"/>
    <lineage>
        <taxon>Eukaryota</taxon>
        <taxon>Fungi</taxon>
        <taxon>Dikarya</taxon>
        <taxon>Ascomycota</taxon>
        <taxon>Pezizomycotina</taxon>
        <taxon>Dothideomycetes</taxon>
        <taxon>Dothideomycetidae</taxon>
        <taxon>Dothideales</taxon>
        <taxon>Zalariaceae</taxon>
        <taxon>Zalaria</taxon>
    </lineage>
</organism>
<dbReference type="Proteomes" id="UP001320706">
    <property type="component" value="Unassembled WGS sequence"/>
</dbReference>
<proteinExistence type="predicted"/>
<name>A0ACC3SDW5_9PEZI</name>
<evidence type="ECO:0000313" key="1">
    <source>
        <dbReference type="EMBL" id="KAK8209015.1"/>
    </source>
</evidence>
<gene>
    <name evidence="1" type="ORF">M8818_003979</name>
</gene>
<comment type="caution">
    <text evidence="1">The sequence shown here is derived from an EMBL/GenBank/DDBJ whole genome shotgun (WGS) entry which is preliminary data.</text>
</comment>
<accession>A0ACC3SDW5</accession>
<reference evidence="1" key="1">
    <citation type="submission" date="2024-02" db="EMBL/GenBank/DDBJ databases">
        <title>Metagenome Assembled Genome of Zalaria obscura JY119.</title>
        <authorList>
            <person name="Vighnesh L."/>
            <person name="Jagadeeshwari U."/>
            <person name="Venkata Ramana C."/>
            <person name="Sasikala C."/>
        </authorList>
    </citation>
    <scope>NUCLEOTIDE SEQUENCE</scope>
    <source>
        <strain evidence="1">JY119</strain>
    </source>
</reference>
<keyword evidence="2" id="KW-1185">Reference proteome</keyword>
<protein>
    <submittedName>
        <fullName evidence="1">Uncharacterized protein</fullName>
    </submittedName>
</protein>
<evidence type="ECO:0000313" key="2">
    <source>
        <dbReference type="Proteomes" id="UP001320706"/>
    </source>
</evidence>
<sequence length="120" mass="13495">MEDAMQRDVIRVFKTLVKATVLDGQLCPYGIRQTVAYKDQVDLFGDAKLWIPSPARVREHTSLLGTLRLSHFTGAHAKCIVHYAVIHNPMPGSEDIDGGSSAAKWPCIEPECWESCRWRV</sequence>
<dbReference type="EMBL" id="JAMKPW020000018">
    <property type="protein sequence ID" value="KAK8209015.1"/>
    <property type="molecule type" value="Genomic_DNA"/>
</dbReference>